<protein>
    <submittedName>
        <fullName evidence="5">Multicopper oxidase domain-containing protein</fullName>
    </submittedName>
</protein>
<dbReference type="Gene3D" id="2.60.40.420">
    <property type="entry name" value="Cupredoxins - blue copper proteins"/>
    <property type="match status" value="1"/>
</dbReference>
<dbReference type="Proteomes" id="UP000739538">
    <property type="component" value="Unassembled WGS sequence"/>
</dbReference>
<comment type="caution">
    <text evidence="5">The sequence shown here is derived from an EMBL/GenBank/DDBJ whole genome shotgun (WGS) entry which is preliminary data.</text>
</comment>
<proteinExistence type="predicted"/>
<dbReference type="AlphaFoldDB" id="A0A956NDP5"/>
<dbReference type="InterPro" id="IPR045087">
    <property type="entry name" value="Cu-oxidase_fam"/>
</dbReference>
<dbReference type="PANTHER" id="PTHR11709">
    <property type="entry name" value="MULTI-COPPER OXIDASE"/>
    <property type="match status" value="1"/>
</dbReference>
<dbReference type="PANTHER" id="PTHR11709:SF394">
    <property type="entry name" value="FI03373P-RELATED"/>
    <property type="match status" value="1"/>
</dbReference>
<dbReference type="Pfam" id="PF07732">
    <property type="entry name" value="Cu-oxidase_3"/>
    <property type="match status" value="1"/>
</dbReference>
<dbReference type="EMBL" id="JAGQHS010000057">
    <property type="protein sequence ID" value="MCA9756556.1"/>
    <property type="molecule type" value="Genomic_DNA"/>
</dbReference>
<keyword evidence="3" id="KW-0186">Copper</keyword>
<dbReference type="GO" id="GO:0016491">
    <property type="term" value="F:oxidoreductase activity"/>
    <property type="evidence" value="ECO:0007669"/>
    <property type="project" value="UniProtKB-KW"/>
</dbReference>
<evidence type="ECO:0000256" key="1">
    <source>
        <dbReference type="ARBA" id="ARBA00022723"/>
    </source>
</evidence>
<sequence>MTRESIRSQVLLLAGRGALIGLVLASMGTVLPTREAGAADVHVTLTSRMNGSHTFSDGTTIALWGFREGSGMGQPSVPGPVITVNEGDHVFLHFTNMSPMPHTIHPHGLDVDQQNDGVPQTSFSVPMMGSYTYEFMAPHAGSYAYHCHVNTVIHLQMGMYGAINVLPPDGSNHAWDGGPSFDFERTWISAEIDLTWNQAGETADFTVYSPDIFVLNGKDEAQIAVDPYTRVDLGFDEVALVRVGNMGYQPVRYGFDGLDVEAVASDGRPLPEPISGQGLVVAPGERYDLMVRGLSAGTFAAQLEYLDLYDGSVLGVVSVPITVSDDPADVGGAGRNDGFQVSLPAPAPFRDQVDFRIDSRPTGTMRVWILDARGRLIRQDQVDPTDWVYSWDGHDESGRQVTDGVYFVRFQAGKTALTRRVALVH</sequence>
<feature type="domain" description="Plastocyanin-like" evidence="4">
    <location>
        <begin position="76"/>
        <end position="168"/>
    </location>
</feature>
<dbReference type="SUPFAM" id="SSF49503">
    <property type="entry name" value="Cupredoxins"/>
    <property type="match status" value="2"/>
</dbReference>
<evidence type="ECO:0000313" key="6">
    <source>
        <dbReference type="Proteomes" id="UP000739538"/>
    </source>
</evidence>
<organism evidence="5 6">
    <name type="scientific">Eiseniibacteriota bacterium</name>
    <dbReference type="NCBI Taxonomy" id="2212470"/>
    <lineage>
        <taxon>Bacteria</taxon>
        <taxon>Candidatus Eiseniibacteriota</taxon>
    </lineage>
</organism>
<dbReference type="InterPro" id="IPR011707">
    <property type="entry name" value="Cu-oxidase-like_N"/>
</dbReference>
<dbReference type="GO" id="GO:0005507">
    <property type="term" value="F:copper ion binding"/>
    <property type="evidence" value="ECO:0007669"/>
    <property type="project" value="InterPro"/>
</dbReference>
<gene>
    <name evidence="5" type="ORF">KDA27_12195</name>
</gene>
<evidence type="ECO:0000313" key="5">
    <source>
        <dbReference type="EMBL" id="MCA9756556.1"/>
    </source>
</evidence>
<dbReference type="Gene3D" id="2.60.40.4070">
    <property type="match status" value="1"/>
</dbReference>
<evidence type="ECO:0000259" key="4">
    <source>
        <dbReference type="Pfam" id="PF07732"/>
    </source>
</evidence>
<keyword evidence="2" id="KW-0560">Oxidoreductase</keyword>
<reference evidence="5" key="1">
    <citation type="submission" date="2020-04" db="EMBL/GenBank/DDBJ databases">
        <authorList>
            <person name="Zhang T."/>
        </authorList>
    </citation>
    <scope>NUCLEOTIDE SEQUENCE</scope>
    <source>
        <strain evidence="5">HKST-UBA02</strain>
    </source>
</reference>
<evidence type="ECO:0000256" key="2">
    <source>
        <dbReference type="ARBA" id="ARBA00023002"/>
    </source>
</evidence>
<dbReference type="InterPro" id="IPR008972">
    <property type="entry name" value="Cupredoxin"/>
</dbReference>
<evidence type="ECO:0000256" key="3">
    <source>
        <dbReference type="ARBA" id="ARBA00023008"/>
    </source>
</evidence>
<keyword evidence="1" id="KW-0479">Metal-binding</keyword>
<accession>A0A956NDP5</accession>
<name>A0A956NDP5_UNCEI</name>
<reference evidence="5" key="2">
    <citation type="journal article" date="2021" name="Microbiome">
        <title>Successional dynamics and alternative stable states in a saline activated sludge microbial community over 9 years.</title>
        <authorList>
            <person name="Wang Y."/>
            <person name="Ye J."/>
            <person name="Ju F."/>
            <person name="Liu L."/>
            <person name="Boyd J.A."/>
            <person name="Deng Y."/>
            <person name="Parks D.H."/>
            <person name="Jiang X."/>
            <person name="Yin X."/>
            <person name="Woodcroft B.J."/>
            <person name="Tyson G.W."/>
            <person name="Hugenholtz P."/>
            <person name="Polz M.F."/>
            <person name="Zhang T."/>
        </authorList>
    </citation>
    <scope>NUCLEOTIDE SEQUENCE</scope>
    <source>
        <strain evidence="5">HKST-UBA02</strain>
    </source>
</reference>